<organism evidence="1 2">
    <name type="scientific">Methylobacter tundripaludum</name>
    <dbReference type="NCBI Taxonomy" id="173365"/>
    <lineage>
        <taxon>Bacteria</taxon>
        <taxon>Pseudomonadati</taxon>
        <taxon>Pseudomonadota</taxon>
        <taxon>Gammaproteobacteria</taxon>
        <taxon>Methylococcales</taxon>
        <taxon>Methylococcaceae</taxon>
        <taxon>Methylobacter</taxon>
    </lineage>
</organism>
<protein>
    <submittedName>
        <fullName evidence="1">Uncharacterized protein</fullName>
    </submittedName>
</protein>
<proteinExistence type="predicted"/>
<dbReference type="EMBL" id="PTIZ01000004">
    <property type="protein sequence ID" value="PPK75920.1"/>
    <property type="molecule type" value="Genomic_DNA"/>
</dbReference>
<evidence type="ECO:0000313" key="1">
    <source>
        <dbReference type="EMBL" id="PPK75920.1"/>
    </source>
</evidence>
<name>A0A2S6HEQ6_9GAMM</name>
<comment type="caution">
    <text evidence="1">The sequence shown here is derived from an EMBL/GenBank/DDBJ whole genome shotgun (WGS) entry which is preliminary data.</text>
</comment>
<accession>A0A2S6HEQ6</accession>
<gene>
    <name evidence="1" type="ORF">B0F87_1047</name>
</gene>
<dbReference type="AlphaFoldDB" id="A0A2S6HEQ6"/>
<sequence length="54" mass="6276">MHNTKITVHLILVLNDCFRFYYCHTLKSLNVTKWPNSGFQNLVGFVSEQMAVCN</sequence>
<reference evidence="1 2" key="1">
    <citation type="submission" date="2018-02" db="EMBL/GenBank/DDBJ databases">
        <title>Subsurface microbial communities from deep shales in Ohio and West Virginia, USA.</title>
        <authorList>
            <person name="Wrighton K."/>
        </authorList>
    </citation>
    <scope>NUCLEOTIDE SEQUENCE [LARGE SCALE GENOMIC DNA]</scope>
    <source>
        <strain evidence="1 2">OWC-DMM</strain>
    </source>
</reference>
<dbReference type="Proteomes" id="UP000240010">
    <property type="component" value="Unassembled WGS sequence"/>
</dbReference>
<evidence type="ECO:0000313" key="2">
    <source>
        <dbReference type="Proteomes" id="UP000240010"/>
    </source>
</evidence>